<dbReference type="AlphaFoldDB" id="G0NH55"/>
<dbReference type="Proteomes" id="UP000008068">
    <property type="component" value="Unassembled WGS sequence"/>
</dbReference>
<evidence type="ECO:0000313" key="4">
    <source>
        <dbReference type="Proteomes" id="UP000008068"/>
    </source>
</evidence>
<organism evidence="4">
    <name type="scientific">Caenorhabditis brenneri</name>
    <name type="common">Nematode worm</name>
    <dbReference type="NCBI Taxonomy" id="135651"/>
    <lineage>
        <taxon>Eukaryota</taxon>
        <taxon>Metazoa</taxon>
        <taxon>Ecdysozoa</taxon>
        <taxon>Nematoda</taxon>
        <taxon>Chromadorea</taxon>
        <taxon>Rhabditida</taxon>
        <taxon>Rhabditina</taxon>
        <taxon>Rhabditomorpha</taxon>
        <taxon>Rhabditoidea</taxon>
        <taxon>Rhabditidae</taxon>
        <taxon>Peloderinae</taxon>
        <taxon>Caenorhabditis</taxon>
    </lineage>
</organism>
<sequence>MKAVVLYFLFLLNSADSCLKINYAEPPACACKSLGLWPSNMPNEIGNFDFYQNVSAYPQKAPMIVIDDCSGTVYCLQREYSLVVFDTDKVTMFDKYSADGFCDPYTQTWKIDIDGSGSLTTFKTLRAICVDYSPPKITPKPGANCMSCTTSIDDFIPEVYPYPEYIVRSFSELSPVNGCRRMEVTCSMTGDFVCEPEMIAYSYSNRIVDISTETTISSVHSVVTCGDDGLYHMNHPNLKYITHVECVFSNCM</sequence>
<dbReference type="Pfam" id="PF03436">
    <property type="entry name" value="DUF281"/>
    <property type="match status" value="1"/>
</dbReference>
<gene>
    <name evidence="3" type="ORF">CAEBREN_05942</name>
</gene>
<dbReference type="EMBL" id="GL379884">
    <property type="protein sequence ID" value="EGT60397.1"/>
    <property type="molecule type" value="Genomic_DNA"/>
</dbReference>
<keyword evidence="4" id="KW-1185">Reference proteome</keyword>
<feature type="domain" description="DUF281" evidence="2">
    <location>
        <begin position="177"/>
        <end position="231"/>
    </location>
</feature>
<evidence type="ECO:0000259" key="2">
    <source>
        <dbReference type="Pfam" id="PF03436"/>
    </source>
</evidence>
<feature type="chain" id="PRO_5003405762" description="DUF281 domain-containing protein" evidence="1">
    <location>
        <begin position="18"/>
        <end position="252"/>
    </location>
</feature>
<keyword evidence="1" id="KW-0732">Signal</keyword>
<dbReference type="OrthoDB" id="5889170at2759"/>
<dbReference type="HOGENOM" id="CLU_072666_0_0_1"/>
<protein>
    <recommendedName>
        <fullName evidence="2">DUF281 domain-containing protein</fullName>
    </recommendedName>
</protein>
<evidence type="ECO:0000313" key="3">
    <source>
        <dbReference type="EMBL" id="EGT60397.1"/>
    </source>
</evidence>
<proteinExistence type="predicted"/>
<dbReference type="FunCoup" id="G0NH55">
    <property type="interactions" value="367"/>
</dbReference>
<evidence type="ECO:0000256" key="1">
    <source>
        <dbReference type="SAM" id="SignalP"/>
    </source>
</evidence>
<dbReference type="InParanoid" id="G0NH55"/>
<reference evidence="4" key="1">
    <citation type="submission" date="2011-07" db="EMBL/GenBank/DDBJ databases">
        <authorList>
            <consortium name="Caenorhabditis brenneri Sequencing and Analysis Consortium"/>
            <person name="Wilson R.K."/>
        </authorList>
    </citation>
    <scope>NUCLEOTIDE SEQUENCE [LARGE SCALE GENOMIC DNA]</scope>
    <source>
        <strain evidence="4">PB2801</strain>
    </source>
</reference>
<name>G0NH55_CAEBE</name>
<accession>G0NH55</accession>
<dbReference type="InterPro" id="IPR005098">
    <property type="entry name" value="DUF281"/>
</dbReference>
<dbReference type="eggNOG" id="ENOG502TJUN">
    <property type="taxonomic scope" value="Eukaryota"/>
</dbReference>
<feature type="signal peptide" evidence="1">
    <location>
        <begin position="1"/>
        <end position="17"/>
    </location>
</feature>